<dbReference type="EMBL" id="KV419439">
    <property type="protein sequence ID" value="KZS88228.1"/>
    <property type="molecule type" value="Genomic_DNA"/>
</dbReference>
<evidence type="ECO:0000313" key="3">
    <source>
        <dbReference type="Proteomes" id="UP000076722"/>
    </source>
</evidence>
<gene>
    <name evidence="2" type="ORF">SISNIDRAFT_490406</name>
</gene>
<organism evidence="2 3">
    <name type="scientific">Sistotremastrum niveocremeum HHB9708</name>
    <dbReference type="NCBI Taxonomy" id="1314777"/>
    <lineage>
        <taxon>Eukaryota</taxon>
        <taxon>Fungi</taxon>
        <taxon>Dikarya</taxon>
        <taxon>Basidiomycota</taxon>
        <taxon>Agaricomycotina</taxon>
        <taxon>Agaricomycetes</taxon>
        <taxon>Sistotremastrales</taxon>
        <taxon>Sistotremastraceae</taxon>
        <taxon>Sertulicium</taxon>
        <taxon>Sertulicium niveocremeum</taxon>
    </lineage>
</organism>
<accession>A0A164P0B6</accession>
<dbReference type="AlphaFoldDB" id="A0A164P0B6"/>
<feature type="region of interest" description="Disordered" evidence="1">
    <location>
        <begin position="240"/>
        <end position="297"/>
    </location>
</feature>
<keyword evidence="3" id="KW-1185">Reference proteome</keyword>
<evidence type="ECO:0000256" key="1">
    <source>
        <dbReference type="SAM" id="MobiDB-lite"/>
    </source>
</evidence>
<name>A0A164P0B6_9AGAM</name>
<protein>
    <submittedName>
        <fullName evidence="2">Uncharacterized protein</fullName>
    </submittedName>
</protein>
<dbReference type="Proteomes" id="UP000076722">
    <property type="component" value="Unassembled WGS sequence"/>
</dbReference>
<proteinExistence type="predicted"/>
<sequence>MSLRTDYISEHFTPTWENCSDILHLLSLPFDKFIAQCLCINSHNVRLGNHYAIFNNSTVHCYNLLRADKSDDVTRILSHVDLFSAVRSFVLADRYVWGYERVLELIIGDRTSDVLRLLNECLSTSRVNPRCGSSVFLVAARSLSHLPSDVDLSLIISHIAWYPSRWEWRDASNMLITHLAQCDISALSKRSAVYKFLQHCVDREFRDTRGCRFDTSEETRHAAQTLLDQHRALFIPLPPPSPQSASINLTEDTSESSEDDWFRHRANSDQSEDGLAPSPGPLDPDPDNPSERQIYPLDPLPFYPNCLTASEDHELIDMTMPPVPPGSGSLPSSSFSRVMTYLSRPARAVYNWLRSLRNPQDR</sequence>
<evidence type="ECO:0000313" key="2">
    <source>
        <dbReference type="EMBL" id="KZS88228.1"/>
    </source>
</evidence>
<reference evidence="2 3" key="1">
    <citation type="journal article" date="2016" name="Mol. Biol. Evol.">
        <title>Comparative Genomics of Early-Diverging Mushroom-Forming Fungi Provides Insights into the Origins of Lignocellulose Decay Capabilities.</title>
        <authorList>
            <person name="Nagy L.G."/>
            <person name="Riley R."/>
            <person name="Tritt A."/>
            <person name="Adam C."/>
            <person name="Daum C."/>
            <person name="Floudas D."/>
            <person name="Sun H."/>
            <person name="Yadav J.S."/>
            <person name="Pangilinan J."/>
            <person name="Larsson K.H."/>
            <person name="Matsuura K."/>
            <person name="Barry K."/>
            <person name="Labutti K."/>
            <person name="Kuo R."/>
            <person name="Ohm R.A."/>
            <person name="Bhattacharya S.S."/>
            <person name="Shirouzu T."/>
            <person name="Yoshinaga Y."/>
            <person name="Martin F.M."/>
            <person name="Grigoriev I.V."/>
            <person name="Hibbett D.S."/>
        </authorList>
    </citation>
    <scope>NUCLEOTIDE SEQUENCE [LARGE SCALE GENOMIC DNA]</scope>
    <source>
        <strain evidence="2 3">HHB9708</strain>
    </source>
</reference>